<name>A0A8K0SXC1_9HYPO</name>
<dbReference type="EMBL" id="JAGPNK010000003">
    <property type="protein sequence ID" value="KAH7324517.1"/>
    <property type="molecule type" value="Genomic_DNA"/>
</dbReference>
<evidence type="ECO:0000256" key="1">
    <source>
        <dbReference type="SAM" id="MobiDB-lite"/>
    </source>
</evidence>
<evidence type="ECO:0000313" key="3">
    <source>
        <dbReference type="Proteomes" id="UP000813444"/>
    </source>
</evidence>
<dbReference type="OrthoDB" id="4267316at2759"/>
<keyword evidence="3" id="KW-1185">Reference proteome</keyword>
<organism evidence="2 3">
    <name type="scientific">Stachybotrys elegans</name>
    <dbReference type="NCBI Taxonomy" id="80388"/>
    <lineage>
        <taxon>Eukaryota</taxon>
        <taxon>Fungi</taxon>
        <taxon>Dikarya</taxon>
        <taxon>Ascomycota</taxon>
        <taxon>Pezizomycotina</taxon>
        <taxon>Sordariomycetes</taxon>
        <taxon>Hypocreomycetidae</taxon>
        <taxon>Hypocreales</taxon>
        <taxon>Stachybotryaceae</taxon>
        <taxon>Stachybotrys</taxon>
    </lineage>
</organism>
<sequence>MEEPDAAEFPYRKGLQLTIKAHVPPGPFGLGFQQKCVPRPGFTPKYEKKLDWCLKHSPVETEPPENTVVRTLHITEEIACKPYRSAQVVGCYLDGVTERLFVAKIYDALWYNSNTDDVTLCSDSRYSREAAAYEAIQKVRLDGIYSPQYHGSWAFDLPVPGRENLTRPVRMTITEKIDGLSQYDVLNMNLTSRIPPKDRLEILAITAEIWSELEYYGIRHNDMAPRNVMLEELNLKDPAMYKLPKIYLIDFETSHLLYHKDSERRPGLEGSSPRHPKYWLGKYCPEEWLAWVPEPQRSDPDAWKSWVLQLWDDAEYTKVEFLEDSSWKDYKLDSKPESKNAAIPTVESPRAR</sequence>
<dbReference type="AlphaFoldDB" id="A0A8K0SXC1"/>
<feature type="region of interest" description="Disordered" evidence="1">
    <location>
        <begin position="331"/>
        <end position="352"/>
    </location>
</feature>
<accession>A0A8K0SXC1</accession>
<evidence type="ECO:0000313" key="2">
    <source>
        <dbReference type="EMBL" id="KAH7324517.1"/>
    </source>
</evidence>
<comment type="caution">
    <text evidence="2">The sequence shown here is derived from an EMBL/GenBank/DDBJ whole genome shotgun (WGS) entry which is preliminary data.</text>
</comment>
<reference evidence="2" key="1">
    <citation type="journal article" date="2021" name="Nat. Commun.">
        <title>Genetic determinants of endophytism in the Arabidopsis root mycobiome.</title>
        <authorList>
            <person name="Mesny F."/>
            <person name="Miyauchi S."/>
            <person name="Thiergart T."/>
            <person name="Pickel B."/>
            <person name="Atanasova L."/>
            <person name="Karlsson M."/>
            <person name="Huettel B."/>
            <person name="Barry K.W."/>
            <person name="Haridas S."/>
            <person name="Chen C."/>
            <person name="Bauer D."/>
            <person name="Andreopoulos W."/>
            <person name="Pangilinan J."/>
            <person name="LaButti K."/>
            <person name="Riley R."/>
            <person name="Lipzen A."/>
            <person name="Clum A."/>
            <person name="Drula E."/>
            <person name="Henrissat B."/>
            <person name="Kohler A."/>
            <person name="Grigoriev I.V."/>
            <person name="Martin F.M."/>
            <person name="Hacquard S."/>
        </authorList>
    </citation>
    <scope>NUCLEOTIDE SEQUENCE</scope>
    <source>
        <strain evidence="2">MPI-CAGE-CH-0235</strain>
    </source>
</reference>
<dbReference type="Gene3D" id="1.10.510.10">
    <property type="entry name" value="Transferase(Phosphotransferase) domain 1"/>
    <property type="match status" value="1"/>
</dbReference>
<dbReference type="SUPFAM" id="SSF56112">
    <property type="entry name" value="Protein kinase-like (PK-like)"/>
    <property type="match status" value="1"/>
</dbReference>
<dbReference type="InterPro" id="IPR011009">
    <property type="entry name" value="Kinase-like_dom_sf"/>
</dbReference>
<protein>
    <submittedName>
        <fullName evidence="2">Uncharacterized protein</fullName>
    </submittedName>
</protein>
<proteinExistence type="predicted"/>
<dbReference type="Proteomes" id="UP000813444">
    <property type="component" value="Unassembled WGS sequence"/>
</dbReference>
<gene>
    <name evidence="2" type="ORF">B0I35DRAFT_424367</name>
</gene>